<dbReference type="RefSeq" id="WP_013609854.1">
    <property type="nucleotide sequence ID" value="NC_015155.1"/>
</dbReference>
<organism evidence="4 5">
    <name type="scientific">Mycoplasma suis (strain Illinois)</name>
    <dbReference type="NCBI Taxonomy" id="768700"/>
    <lineage>
        <taxon>Bacteria</taxon>
        <taxon>Bacillati</taxon>
        <taxon>Mycoplasmatota</taxon>
        <taxon>Mollicutes</taxon>
        <taxon>Mycoplasmataceae</taxon>
        <taxon>Mycoplasma</taxon>
    </lineage>
</organism>
<dbReference type="SUPFAM" id="SSF53137">
    <property type="entry name" value="Translational machinery components"/>
    <property type="match status" value="1"/>
</dbReference>
<evidence type="ECO:0000313" key="5">
    <source>
        <dbReference type="Proteomes" id="UP000007484"/>
    </source>
</evidence>
<dbReference type="GO" id="GO:0003735">
    <property type="term" value="F:structural constituent of ribosome"/>
    <property type="evidence" value="ECO:0007669"/>
    <property type="project" value="InterPro"/>
</dbReference>
<dbReference type="EMBL" id="CP002525">
    <property type="protein sequence ID" value="ADX97971.1"/>
    <property type="molecule type" value="Genomic_DNA"/>
</dbReference>
<evidence type="ECO:0000256" key="1">
    <source>
        <dbReference type="ARBA" id="ARBA00007116"/>
    </source>
</evidence>
<dbReference type="KEGG" id="mss:MSU_0435"/>
<keyword evidence="5" id="KW-1185">Reference proteome</keyword>
<accession>F0QR51</accession>
<dbReference type="Proteomes" id="UP000007484">
    <property type="component" value="Chromosome"/>
</dbReference>
<dbReference type="HOGENOM" id="CLU_2070535_0_0_14"/>
<reference evidence="4 5" key="1">
    <citation type="journal article" date="2011" name="J. Bacteriol.">
        <title>Complete genome sequences of two hemotropic Mycoplasmas, Mycoplasma haemofelis strain Ohio2 and Mycoplasma suis strain Illinois.</title>
        <authorList>
            <person name="Messick J.B."/>
            <person name="Santos A.P."/>
            <person name="Guimaraes A.M."/>
        </authorList>
    </citation>
    <scope>NUCLEOTIDE SEQUENCE [LARGE SCALE GENOMIC DNA]</scope>
    <source>
        <strain evidence="4 5">Illinois</strain>
    </source>
</reference>
<evidence type="ECO:0000313" key="4">
    <source>
        <dbReference type="EMBL" id="ADX97971.1"/>
    </source>
</evidence>
<name>F0QR51_MYCSL</name>
<dbReference type="STRING" id="768700.MSU_0435"/>
<dbReference type="GO" id="GO:0005840">
    <property type="term" value="C:ribosome"/>
    <property type="evidence" value="ECO:0007669"/>
    <property type="project" value="UniProtKB-KW"/>
</dbReference>
<keyword evidence="2 4" id="KW-0689">Ribosomal protein</keyword>
<evidence type="ECO:0000256" key="2">
    <source>
        <dbReference type="ARBA" id="ARBA00022980"/>
    </source>
</evidence>
<gene>
    <name evidence="4" type="primary">rplR</name>
    <name evidence="4" type="ordered locus">MSU_0435</name>
</gene>
<keyword evidence="3" id="KW-0687">Ribonucleoprotein</keyword>
<comment type="similarity">
    <text evidence="1">Belongs to the universal ribosomal protein uL18 family.</text>
</comment>
<dbReference type="Pfam" id="PF00861">
    <property type="entry name" value="Ribosomal_L18p"/>
    <property type="match status" value="1"/>
</dbReference>
<evidence type="ECO:0000256" key="3">
    <source>
        <dbReference type="ARBA" id="ARBA00023274"/>
    </source>
</evidence>
<dbReference type="GO" id="GO:0006412">
    <property type="term" value="P:translation"/>
    <property type="evidence" value="ECO:0007669"/>
    <property type="project" value="InterPro"/>
</dbReference>
<proteinExistence type="inferred from homology"/>
<sequence length="118" mass="13801">MSKDSLVEIKKRQLRRAKRVSAKSKEGKRYILRVKKTNLHLYLLVRSHITGKMLFSCSTLQLRIKKGSEEYIEKLTASLIEKLKERNIDKLSLDRGYHSYSGTLQKVREILLANEIKI</sequence>
<protein>
    <submittedName>
        <fullName evidence="4">50S ribosomal protein L18</fullName>
    </submittedName>
</protein>
<dbReference type="AlphaFoldDB" id="F0QR51"/>
<dbReference type="Gene3D" id="3.30.420.100">
    <property type="match status" value="1"/>
</dbReference>
<dbReference type="InterPro" id="IPR005484">
    <property type="entry name" value="Ribosomal_uL18_bac/plant/anim"/>
</dbReference>
<dbReference type="GO" id="GO:1990904">
    <property type="term" value="C:ribonucleoprotein complex"/>
    <property type="evidence" value="ECO:0007669"/>
    <property type="project" value="UniProtKB-KW"/>
</dbReference>